<dbReference type="OrthoDB" id="3176024at2"/>
<sequence length="227" mass="25238">MAVIELENIQKSYADGNQMHHVLSHLDLSVDSKEFVAILGPSGSGKSTLLAVAGLLLSADAGRIRIGGQDLTDLSQKQWTRKRLELLGFIFQDHQLLSYMRIGEQLELVSRLKGEQDRKKRREEVQSLLVDLGIEACYHQYPNQMSGGQKQRTAIARAFIGNPQLILADEPTASLDPDKGQEIAELICNEVKSKNKSAVMVTHDRSILSYVDTVYELKHGQLLEAEG</sequence>
<reference evidence="6 7" key="1">
    <citation type="submission" date="2016-09" db="EMBL/GenBank/DDBJ databases">
        <title>Complete genome sequence of Actinomyces hongkongensis HKU8.</title>
        <authorList>
            <person name="Gao Y.-X."/>
            <person name="Zhou Y.-Y."/>
            <person name="Xie Y."/>
            <person name="Wang M."/>
            <person name="Wang S.-J."/>
            <person name="Shen S.-G."/>
        </authorList>
    </citation>
    <scope>NUCLEOTIDE SEQUENCE [LARGE SCALE GENOMIC DNA]</scope>
    <source>
        <strain evidence="6 7">HKU8</strain>
    </source>
</reference>
<dbReference type="InterPro" id="IPR027417">
    <property type="entry name" value="P-loop_NTPase"/>
</dbReference>
<proteinExistence type="inferred from homology"/>
<organism evidence="6 7">
    <name type="scientific">Pauljensenia hongkongensis</name>
    <dbReference type="NCBI Taxonomy" id="178339"/>
    <lineage>
        <taxon>Bacteria</taxon>
        <taxon>Bacillati</taxon>
        <taxon>Actinomycetota</taxon>
        <taxon>Actinomycetes</taxon>
        <taxon>Actinomycetales</taxon>
        <taxon>Actinomycetaceae</taxon>
        <taxon>Pauljensenia</taxon>
    </lineage>
</organism>
<dbReference type="GO" id="GO:0005524">
    <property type="term" value="F:ATP binding"/>
    <property type="evidence" value="ECO:0007669"/>
    <property type="project" value="UniProtKB-KW"/>
</dbReference>
<name>A0A1D8B0P9_9ACTO</name>
<dbReference type="PANTHER" id="PTHR42798:SF6">
    <property type="entry name" value="CELL DIVISION ATP-BINDING PROTEIN FTSE"/>
    <property type="match status" value="1"/>
</dbReference>
<protein>
    <submittedName>
        <fullName evidence="6">Hemin ABC transporter ATP-binding protein</fullName>
    </submittedName>
</protein>
<gene>
    <name evidence="6" type="ORF">BH719_01535</name>
</gene>
<evidence type="ECO:0000256" key="2">
    <source>
        <dbReference type="ARBA" id="ARBA00022448"/>
    </source>
</evidence>
<dbReference type="SMART" id="SM00382">
    <property type="entry name" value="AAA"/>
    <property type="match status" value="1"/>
</dbReference>
<evidence type="ECO:0000313" key="6">
    <source>
        <dbReference type="EMBL" id="AOS46725.1"/>
    </source>
</evidence>
<dbReference type="InterPro" id="IPR017911">
    <property type="entry name" value="MacB-like_ATP-bd"/>
</dbReference>
<dbReference type="RefSeq" id="WP_009400151.1">
    <property type="nucleotide sequence ID" value="NZ_CP017298.1"/>
</dbReference>
<keyword evidence="7" id="KW-1185">Reference proteome</keyword>
<dbReference type="Proteomes" id="UP000095214">
    <property type="component" value="Chromosome"/>
</dbReference>
<dbReference type="GO" id="GO:0016887">
    <property type="term" value="F:ATP hydrolysis activity"/>
    <property type="evidence" value="ECO:0007669"/>
    <property type="project" value="InterPro"/>
</dbReference>
<evidence type="ECO:0000256" key="3">
    <source>
        <dbReference type="ARBA" id="ARBA00022741"/>
    </source>
</evidence>
<dbReference type="CDD" id="cd03255">
    <property type="entry name" value="ABC_MJ0796_LolCDE_FtsE"/>
    <property type="match status" value="1"/>
</dbReference>
<evidence type="ECO:0000259" key="5">
    <source>
        <dbReference type="PROSITE" id="PS50893"/>
    </source>
</evidence>
<dbReference type="SUPFAM" id="SSF52540">
    <property type="entry name" value="P-loop containing nucleoside triphosphate hydrolases"/>
    <property type="match status" value="1"/>
</dbReference>
<dbReference type="PANTHER" id="PTHR42798">
    <property type="entry name" value="LIPOPROTEIN-RELEASING SYSTEM ATP-BINDING PROTEIN LOLD"/>
    <property type="match status" value="1"/>
</dbReference>
<evidence type="ECO:0000313" key="7">
    <source>
        <dbReference type="Proteomes" id="UP000095214"/>
    </source>
</evidence>
<keyword evidence="3" id="KW-0547">Nucleotide-binding</keyword>
<evidence type="ECO:0000256" key="4">
    <source>
        <dbReference type="ARBA" id="ARBA00022840"/>
    </source>
</evidence>
<accession>A0A1D8B0P9</accession>
<dbReference type="Pfam" id="PF00005">
    <property type="entry name" value="ABC_tran"/>
    <property type="match status" value="1"/>
</dbReference>
<keyword evidence="4 6" id="KW-0067">ATP-binding</keyword>
<dbReference type="InterPro" id="IPR003439">
    <property type="entry name" value="ABC_transporter-like_ATP-bd"/>
</dbReference>
<dbReference type="PROSITE" id="PS50893">
    <property type="entry name" value="ABC_TRANSPORTER_2"/>
    <property type="match status" value="1"/>
</dbReference>
<comment type="similarity">
    <text evidence="1">Belongs to the ABC transporter superfamily.</text>
</comment>
<feature type="domain" description="ABC transporter" evidence="5">
    <location>
        <begin position="4"/>
        <end position="227"/>
    </location>
</feature>
<dbReference type="Gene3D" id="3.40.50.300">
    <property type="entry name" value="P-loop containing nucleotide triphosphate hydrolases"/>
    <property type="match status" value="1"/>
</dbReference>
<keyword evidence="2" id="KW-0813">Transport</keyword>
<evidence type="ECO:0000256" key="1">
    <source>
        <dbReference type="ARBA" id="ARBA00005417"/>
    </source>
</evidence>
<dbReference type="InterPro" id="IPR003593">
    <property type="entry name" value="AAA+_ATPase"/>
</dbReference>
<dbReference type="KEGG" id="phon:BH719_01535"/>
<dbReference type="STRING" id="178339.BH719_01535"/>
<dbReference type="EMBL" id="CP017298">
    <property type="protein sequence ID" value="AOS46725.1"/>
    <property type="molecule type" value="Genomic_DNA"/>
</dbReference>
<dbReference type="AlphaFoldDB" id="A0A1D8B0P9"/>